<evidence type="ECO:0000256" key="3">
    <source>
        <dbReference type="ARBA" id="ARBA00022729"/>
    </source>
</evidence>
<dbReference type="InterPro" id="IPR000064">
    <property type="entry name" value="NLP_P60_dom"/>
</dbReference>
<dbReference type="GO" id="GO:0006508">
    <property type="term" value="P:proteolysis"/>
    <property type="evidence" value="ECO:0007669"/>
    <property type="project" value="UniProtKB-KW"/>
</dbReference>
<dbReference type="InterPro" id="IPR057309">
    <property type="entry name" value="PcsB_CC"/>
</dbReference>
<dbReference type="Gene3D" id="3.90.1720.10">
    <property type="entry name" value="endopeptidase domain like (from Nostoc punctiforme)"/>
    <property type="match status" value="1"/>
</dbReference>
<keyword evidence="4 10" id="KW-0378">Hydrolase</keyword>
<dbReference type="OrthoDB" id="9808890at2"/>
<dbReference type="Pfam" id="PF24568">
    <property type="entry name" value="CC_PcsB"/>
    <property type="match status" value="1"/>
</dbReference>
<feature type="compositionally biased region" description="Polar residues" evidence="7">
    <location>
        <begin position="253"/>
        <end position="263"/>
    </location>
</feature>
<feature type="region of interest" description="Disordered" evidence="7">
    <location>
        <begin position="247"/>
        <end position="289"/>
    </location>
</feature>
<comment type="similarity">
    <text evidence="1">Belongs to the peptidase C40 family.</text>
</comment>
<keyword evidence="6" id="KW-0175">Coiled coil</keyword>
<keyword evidence="11" id="KW-1185">Reference proteome</keyword>
<evidence type="ECO:0000256" key="4">
    <source>
        <dbReference type="ARBA" id="ARBA00022801"/>
    </source>
</evidence>
<dbReference type="EMBL" id="FWXH01000002">
    <property type="protein sequence ID" value="SMC17416.1"/>
    <property type="molecule type" value="Genomic_DNA"/>
</dbReference>
<dbReference type="PANTHER" id="PTHR47053:SF1">
    <property type="entry name" value="MUREIN DD-ENDOPEPTIDASE MEPH-RELATED"/>
    <property type="match status" value="1"/>
</dbReference>
<evidence type="ECO:0000259" key="9">
    <source>
        <dbReference type="PROSITE" id="PS51935"/>
    </source>
</evidence>
<name>A0A1W1X0A9_9CLOT</name>
<sequence length="403" mass="43745">MYKKILSSVLAIGIALTMSSQALADPLTDKLNSTTDQYNQNQNNLSDAQKKASQLEADIENLDNQIQKNMAEVDGLKTKISSTESNIAETQKSIQSSEDEIKSEKELYDARMKAMYINGIGGYIDVLFDSKNLGDFLSKAEVVQKVTEADSKIINLLNQQEKELQDKKDALAKDKENLLVMQSDSNKKISDLNQKQAAEKPLVAQAQSQVNQFTNLTASQKAAIDAINKQISDAKAAQAAQQTVQVSQQTSVNNGQAVPNNKYTPAPTPKPVPTPTPTPTPGPAPNTSSLISFAESFQGVPYVWGGTTPSGFDCSGFTSYVFNHFGKNLPRTSEAQWNVGTAVSESNLQPGDLVFFEMASDGPGHVGIYIGNGLMIHAPHTGSYVQIIPFTDNWGYCGARRVR</sequence>
<organism evidence="10 11">
    <name type="scientific">Clostridium acidisoli DSM 12555</name>
    <dbReference type="NCBI Taxonomy" id="1121291"/>
    <lineage>
        <taxon>Bacteria</taxon>
        <taxon>Bacillati</taxon>
        <taxon>Bacillota</taxon>
        <taxon>Clostridia</taxon>
        <taxon>Eubacteriales</taxon>
        <taxon>Clostridiaceae</taxon>
        <taxon>Clostridium</taxon>
    </lineage>
</organism>
<keyword evidence="3 8" id="KW-0732">Signal</keyword>
<dbReference type="SUPFAM" id="SSF57997">
    <property type="entry name" value="Tropomyosin"/>
    <property type="match status" value="1"/>
</dbReference>
<evidence type="ECO:0000256" key="7">
    <source>
        <dbReference type="SAM" id="MobiDB-lite"/>
    </source>
</evidence>
<proteinExistence type="inferred from homology"/>
<dbReference type="Pfam" id="PF00877">
    <property type="entry name" value="NLPC_P60"/>
    <property type="match status" value="1"/>
</dbReference>
<keyword evidence="5" id="KW-0788">Thiol protease</keyword>
<accession>A0A1W1X0A9</accession>
<dbReference type="InterPro" id="IPR051202">
    <property type="entry name" value="Peptidase_C40"/>
</dbReference>
<evidence type="ECO:0000313" key="11">
    <source>
        <dbReference type="Proteomes" id="UP000192468"/>
    </source>
</evidence>
<reference evidence="10 11" key="1">
    <citation type="submission" date="2017-04" db="EMBL/GenBank/DDBJ databases">
        <authorList>
            <person name="Afonso C.L."/>
            <person name="Miller P.J."/>
            <person name="Scott M.A."/>
            <person name="Spackman E."/>
            <person name="Goraichik I."/>
            <person name="Dimitrov K.M."/>
            <person name="Suarez D.L."/>
            <person name="Swayne D.E."/>
        </authorList>
    </citation>
    <scope>NUCLEOTIDE SEQUENCE [LARGE SCALE GENOMIC DNA]</scope>
    <source>
        <strain evidence="10 11">DSM 12555</strain>
    </source>
</reference>
<protein>
    <submittedName>
        <fullName evidence="10">Cell wall-associated hydrolase, NlpC family</fullName>
    </submittedName>
</protein>
<evidence type="ECO:0000256" key="2">
    <source>
        <dbReference type="ARBA" id="ARBA00022670"/>
    </source>
</evidence>
<dbReference type="InterPro" id="IPR038765">
    <property type="entry name" value="Papain-like_cys_pep_sf"/>
</dbReference>
<feature type="signal peptide" evidence="8">
    <location>
        <begin position="1"/>
        <end position="24"/>
    </location>
</feature>
<dbReference type="Gene3D" id="6.10.250.3150">
    <property type="match status" value="1"/>
</dbReference>
<dbReference type="PANTHER" id="PTHR47053">
    <property type="entry name" value="MUREIN DD-ENDOPEPTIDASE MEPH-RELATED"/>
    <property type="match status" value="1"/>
</dbReference>
<dbReference type="STRING" id="1121291.SAMN02745134_00320"/>
<feature type="chain" id="PRO_5012867992" evidence="8">
    <location>
        <begin position="25"/>
        <end position="403"/>
    </location>
</feature>
<evidence type="ECO:0000313" key="10">
    <source>
        <dbReference type="EMBL" id="SMC17416.1"/>
    </source>
</evidence>
<dbReference type="AlphaFoldDB" id="A0A1W1X0A9"/>
<keyword evidence="2" id="KW-0645">Protease</keyword>
<dbReference type="RefSeq" id="WP_084113515.1">
    <property type="nucleotide sequence ID" value="NZ_FWXH01000002.1"/>
</dbReference>
<evidence type="ECO:0000256" key="1">
    <source>
        <dbReference type="ARBA" id="ARBA00007074"/>
    </source>
</evidence>
<evidence type="ECO:0000256" key="5">
    <source>
        <dbReference type="ARBA" id="ARBA00022807"/>
    </source>
</evidence>
<gene>
    <name evidence="10" type="ORF">SAMN02745134_00320</name>
</gene>
<feature type="compositionally biased region" description="Pro residues" evidence="7">
    <location>
        <begin position="266"/>
        <end position="284"/>
    </location>
</feature>
<feature type="coiled-coil region" evidence="6">
    <location>
        <begin position="31"/>
        <end position="107"/>
    </location>
</feature>
<dbReference type="GO" id="GO:0008234">
    <property type="term" value="F:cysteine-type peptidase activity"/>
    <property type="evidence" value="ECO:0007669"/>
    <property type="project" value="UniProtKB-KW"/>
</dbReference>
<dbReference type="Proteomes" id="UP000192468">
    <property type="component" value="Unassembled WGS sequence"/>
</dbReference>
<evidence type="ECO:0000256" key="8">
    <source>
        <dbReference type="SAM" id="SignalP"/>
    </source>
</evidence>
<evidence type="ECO:0000256" key="6">
    <source>
        <dbReference type="SAM" id="Coils"/>
    </source>
</evidence>
<feature type="domain" description="NlpC/P60" evidence="9">
    <location>
        <begin position="284"/>
        <end position="403"/>
    </location>
</feature>
<dbReference type="PROSITE" id="PS51935">
    <property type="entry name" value="NLPC_P60"/>
    <property type="match status" value="1"/>
</dbReference>
<dbReference type="SUPFAM" id="SSF54001">
    <property type="entry name" value="Cysteine proteinases"/>
    <property type="match status" value="1"/>
</dbReference>